<dbReference type="AlphaFoldDB" id="A0A7J6SJF7"/>
<evidence type="ECO:0000313" key="2">
    <source>
        <dbReference type="Proteomes" id="UP000553632"/>
    </source>
</evidence>
<feature type="non-terminal residue" evidence="1">
    <location>
        <position position="1"/>
    </location>
</feature>
<dbReference type="EMBL" id="JABANO010017726">
    <property type="protein sequence ID" value="KAF4732961.1"/>
    <property type="molecule type" value="Genomic_DNA"/>
</dbReference>
<name>A0A7J6SJF7_PEROL</name>
<reference evidence="1 2" key="1">
    <citation type="submission" date="2020-04" db="EMBL/GenBank/DDBJ databases">
        <title>Perkinsus olseni comparative genomics.</title>
        <authorList>
            <person name="Bogema D.R."/>
        </authorList>
    </citation>
    <scope>NUCLEOTIDE SEQUENCE [LARGE SCALE GENOMIC DNA]</scope>
    <source>
        <strain evidence="1 2">ATCC PRA-207</strain>
    </source>
</reference>
<evidence type="ECO:0000313" key="1">
    <source>
        <dbReference type="EMBL" id="KAF4732961.1"/>
    </source>
</evidence>
<accession>A0A7J6SJF7</accession>
<comment type="caution">
    <text evidence="1">The sequence shown here is derived from an EMBL/GenBank/DDBJ whole genome shotgun (WGS) entry which is preliminary data.</text>
</comment>
<feature type="non-terminal residue" evidence="1">
    <location>
        <position position="423"/>
    </location>
</feature>
<keyword evidence="2" id="KW-1185">Reference proteome</keyword>
<protein>
    <submittedName>
        <fullName evidence="1">Uncharacterized protein</fullName>
    </submittedName>
</protein>
<dbReference type="Proteomes" id="UP000553632">
    <property type="component" value="Unassembled WGS sequence"/>
</dbReference>
<organism evidence="1 2">
    <name type="scientific">Perkinsus olseni</name>
    <name type="common">Perkinsus atlanticus</name>
    <dbReference type="NCBI Taxonomy" id="32597"/>
    <lineage>
        <taxon>Eukaryota</taxon>
        <taxon>Sar</taxon>
        <taxon>Alveolata</taxon>
        <taxon>Perkinsozoa</taxon>
        <taxon>Perkinsea</taxon>
        <taxon>Perkinsida</taxon>
        <taxon>Perkinsidae</taxon>
        <taxon>Perkinsus</taxon>
    </lineage>
</organism>
<proteinExistence type="predicted"/>
<gene>
    <name evidence="1" type="ORF">FOZ63_009299</name>
</gene>
<sequence>FVNTELVTTPAGLKCYHVLWPKSSSSFRRVNALKEMLGNPGDISLASIIACFSEKSHMLMVDGSVHAMQKLSSDSLGKVDLPLGPPPPALYVNDEPVPRLGNVVVVVVGKSTAKVMVRSSDNFELLGGINEYPSKVRRCFGLIFSRPARSLPDGLPFGHPLRKLNWNDAWFCRDPQLVTYLVIGRVRVRLKKDTLSGVYRTNYPISVFEGVAVRFIAGTGEGSMVFLAGMPEQDFRSSIETSSTEMEVLSVSGGLTCYRLQEGPIQAGLQTASDFTVNHGQPWNFTADDFAPCFSDGLGGAFLMVQGSGYVMRKISDDPHEVLDLPLEPPPSGVYVNDVPVPGLEGVTVKIDNKNECSTKIAVTGGISLKFSGAVFEEDEGAHRRCYRLVNPNSRCQTDGLPAEHFLTKLGWNLVQLCRDSRL</sequence>